<dbReference type="Gene3D" id="1.10.1740.10">
    <property type="match status" value="1"/>
</dbReference>
<dbReference type="AlphaFoldDB" id="A0AA41X1M6"/>
<dbReference type="InterPro" id="IPR036388">
    <property type="entry name" value="WH-like_DNA-bd_sf"/>
</dbReference>
<protein>
    <recommendedName>
        <fullName evidence="6">RNA polymerase sigma factor</fullName>
    </recommendedName>
</protein>
<keyword evidence="4 6" id="KW-0238">DNA-binding</keyword>
<keyword evidence="7" id="KW-1133">Transmembrane helix</keyword>
<comment type="caution">
    <text evidence="10">The sequence shown here is derived from an EMBL/GenBank/DDBJ whole genome shotgun (WGS) entry which is preliminary data.</text>
</comment>
<feature type="transmembrane region" description="Helical" evidence="7">
    <location>
        <begin position="402"/>
        <end position="424"/>
    </location>
</feature>
<comment type="similarity">
    <text evidence="1 6">Belongs to the sigma-70 factor family. ECF subfamily.</text>
</comment>
<evidence type="ECO:0000256" key="5">
    <source>
        <dbReference type="ARBA" id="ARBA00023163"/>
    </source>
</evidence>
<feature type="domain" description="RNA polymerase sigma-70 region 2" evidence="8">
    <location>
        <begin position="31"/>
        <end position="98"/>
    </location>
</feature>
<proteinExistence type="inferred from homology"/>
<dbReference type="InterPro" id="IPR007627">
    <property type="entry name" value="RNA_pol_sigma70_r2"/>
</dbReference>
<dbReference type="SUPFAM" id="SSF88946">
    <property type="entry name" value="Sigma2 domain of RNA polymerase sigma factors"/>
    <property type="match status" value="1"/>
</dbReference>
<dbReference type="SUPFAM" id="SSF88659">
    <property type="entry name" value="Sigma3 and sigma4 domains of RNA polymerase sigma factors"/>
    <property type="match status" value="1"/>
</dbReference>
<dbReference type="GO" id="GO:0003677">
    <property type="term" value="F:DNA binding"/>
    <property type="evidence" value="ECO:0007669"/>
    <property type="project" value="UniProtKB-KW"/>
</dbReference>
<feature type="domain" description="RNA polymerase sigma factor 70 region 4 type 2" evidence="9">
    <location>
        <begin position="133"/>
        <end position="183"/>
    </location>
</feature>
<organism evidence="10 11">
    <name type="scientific">Opacimonas viscosa</name>
    <dbReference type="NCBI Taxonomy" id="2961944"/>
    <lineage>
        <taxon>Bacteria</taxon>
        <taxon>Pseudomonadati</taxon>
        <taxon>Pseudomonadota</taxon>
        <taxon>Gammaproteobacteria</taxon>
        <taxon>Alteromonadales</taxon>
        <taxon>Alteromonadaceae</taxon>
        <taxon>Opacimonas</taxon>
    </lineage>
</organism>
<dbReference type="InterPro" id="IPR013325">
    <property type="entry name" value="RNA_pol_sigma_r2"/>
</dbReference>
<dbReference type="PANTHER" id="PTHR43133">
    <property type="entry name" value="RNA POLYMERASE ECF-TYPE SIGMA FACTO"/>
    <property type="match status" value="1"/>
</dbReference>
<accession>A0AA41X1M6</accession>
<dbReference type="PROSITE" id="PS01063">
    <property type="entry name" value="SIGMA70_ECF"/>
    <property type="match status" value="1"/>
</dbReference>
<dbReference type="EMBL" id="JANATA010000006">
    <property type="protein sequence ID" value="MCP3428328.1"/>
    <property type="molecule type" value="Genomic_DNA"/>
</dbReference>
<reference evidence="10" key="1">
    <citation type="submission" date="2022-07" db="EMBL/GenBank/DDBJ databases">
        <title>Characterization of the Novel Bacterium Alteromonas immobilis LMIT006 and Alteromonas gregis LMIT007.</title>
        <authorList>
            <person name="Lin X."/>
        </authorList>
    </citation>
    <scope>NUCLEOTIDE SEQUENCE</scope>
    <source>
        <strain evidence="10">LMIT007</strain>
    </source>
</reference>
<feature type="transmembrane region" description="Helical" evidence="7">
    <location>
        <begin position="306"/>
        <end position="326"/>
    </location>
</feature>
<sequence length="535" mass="58559">MLNVSQPLKISDDVSLVMLSLGNDRAAFCEIVTRYQNLLCSIAYAALGDIKQSEDLAQEVFIEAWQKLDTLKEPVKLKAWLCGILRFKISHHVRKAKRQPTLNAEDIAHQELSDSAFPSEEINAINVQERTLLWETLSSVDLAYREPLILFYRQQHSVERVAEELDLSIDAAKQRLSRGRKQLKETMLSFVETTLEKSAPGTAFTVAVVSVLGDISKPVMAASVTTSAAKIASFFKFSVFVSLLAALSGLISSGFGLRASLYQSRTENERRLTIKVFSLFIGFTVVWILSMFGLKHLALTSPGAETLYTFLAHTIVILLIISYICLTKAALEQTRALRAHERIFQPEAFTREIDQPDAKNKEYKSKLTLLGYPLIHFQFGTPESGDAPAVAWIAGGAKAYGLIFAWGMLAVAPISVGVFSFGIFTVGAVGFGLLSLGAVAIGVVAFGSSAIGFKAYSSLSSLGWESAFSAGFATAKEAAVGAIASAKEVNNDLAYQISDLTVFEQTYQWLLLVLAVLVIVPAYLHFVNVKKRMKV</sequence>
<keyword evidence="7" id="KW-0812">Transmembrane</keyword>
<evidence type="ECO:0000256" key="7">
    <source>
        <dbReference type="SAM" id="Phobius"/>
    </source>
</evidence>
<gene>
    <name evidence="10" type="ORF">NLF92_05140</name>
</gene>
<evidence type="ECO:0000256" key="2">
    <source>
        <dbReference type="ARBA" id="ARBA00023015"/>
    </source>
</evidence>
<name>A0AA41X1M6_9ALTE</name>
<dbReference type="PANTHER" id="PTHR43133:SF51">
    <property type="entry name" value="RNA POLYMERASE SIGMA FACTOR"/>
    <property type="match status" value="1"/>
</dbReference>
<feature type="transmembrane region" description="Helical" evidence="7">
    <location>
        <begin position="430"/>
        <end position="455"/>
    </location>
</feature>
<evidence type="ECO:0000313" key="11">
    <source>
        <dbReference type="Proteomes" id="UP001165413"/>
    </source>
</evidence>
<feature type="transmembrane region" description="Helical" evidence="7">
    <location>
        <begin position="506"/>
        <end position="526"/>
    </location>
</feature>
<dbReference type="RefSeq" id="WP_254099529.1">
    <property type="nucleotide sequence ID" value="NZ_JANATA010000006.1"/>
</dbReference>
<keyword evidence="7" id="KW-0472">Membrane</keyword>
<dbReference type="Pfam" id="PF04542">
    <property type="entry name" value="Sigma70_r2"/>
    <property type="match status" value="1"/>
</dbReference>
<dbReference type="InterPro" id="IPR014284">
    <property type="entry name" value="RNA_pol_sigma-70_dom"/>
</dbReference>
<evidence type="ECO:0000313" key="10">
    <source>
        <dbReference type="EMBL" id="MCP3428328.1"/>
    </source>
</evidence>
<feature type="transmembrane region" description="Helical" evidence="7">
    <location>
        <begin position="234"/>
        <end position="255"/>
    </location>
</feature>
<dbReference type="NCBIfam" id="TIGR02937">
    <property type="entry name" value="sigma70-ECF"/>
    <property type="match status" value="1"/>
</dbReference>
<dbReference type="InterPro" id="IPR013249">
    <property type="entry name" value="RNA_pol_sigma70_r4_t2"/>
</dbReference>
<evidence type="ECO:0000259" key="8">
    <source>
        <dbReference type="Pfam" id="PF04542"/>
    </source>
</evidence>
<evidence type="ECO:0000256" key="1">
    <source>
        <dbReference type="ARBA" id="ARBA00010641"/>
    </source>
</evidence>
<keyword evidence="11" id="KW-1185">Reference proteome</keyword>
<dbReference type="CDD" id="cd06171">
    <property type="entry name" value="Sigma70_r4"/>
    <property type="match status" value="1"/>
</dbReference>
<dbReference type="Pfam" id="PF08281">
    <property type="entry name" value="Sigma70_r4_2"/>
    <property type="match status" value="1"/>
</dbReference>
<dbReference type="InterPro" id="IPR000838">
    <property type="entry name" value="RNA_pol_sigma70_ECF_CS"/>
</dbReference>
<keyword evidence="3 6" id="KW-0731">Sigma factor</keyword>
<evidence type="ECO:0000259" key="9">
    <source>
        <dbReference type="Pfam" id="PF08281"/>
    </source>
</evidence>
<dbReference type="Proteomes" id="UP001165413">
    <property type="component" value="Unassembled WGS sequence"/>
</dbReference>
<dbReference type="InterPro" id="IPR039425">
    <property type="entry name" value="RNA_pol_sigma-70-like"/>
</dbReference>
<keyword evidence="5 6" id="KW-0804">Transcription</keyword>
<evidence type="ECO:0000256" key="4">
    <source>
        <dbReference type="ARBA" id="ARBA00023125"/>
    </source>
</evidence>
<dbReference type="InterPro" id="IPR013324">
    <property type="entry name" value="RNA_pol_sigma_r3/r4-like"/>
</dbReference>
<evidence type="ECO:0000256" key="3">
    <source>
        <dbReference type="ARBA" id="ARBA00023082"/>
    </source>
</evidence>
<feature type="transmembrane region" description="Helical" evidence="7">
    <location>
        <begin position="276"/>
        <end position="294"/>
    </location>
</feature>
<dbReference type="Gene3D" id="1.10.10.10">
    <property type="entry name" value="Winged helix-like DNA-binding domain superfamily/Winged helix DNA-binding domain"/>
    <property type="match status" value="1"/>
</dbReference>
<keyword evidence="2 6" id="KW-0805">Transcription regulation</keyword>
<evidence type="ECO:0000256" key="6">
    <source>
        <dbReference type="RuleBase" id="RU000716"/>
    </source>
</evidence>
<dbReference type="GO" id="GO:0016987">
    <property type="term" value="F:sigma factor activity"/>
    <property type="evidence" value="ECO:0007669"/>
    <property type="project" value="UniProtKB-KW"/>
</dbReference>
<dbReference type="GO" id="GO:0006352">
    <property type="term" value="P:DNA-templated transcription initiation"/>
    <property type="evidence" value="ECO:0007669"/>
    <property type="project" value="InterPro"/>
</dbReference>